<protein>
    <submittedName>
        <fullName evidence="1">Uncharacterized protein</fullName>
    </submittedName>
</protein>
<name>A0A0C9WCU1_9AGAM</name>
<gene>
    <name evidence="1" type="ORF">HYDPIDRAFT_115410</name>
</gene>
<proteinExistence type="predicted"/>
<accession>A0A0C9WCU1</accession>
<dbReference type="HOGENOM" id="CLU_1619259_0_0_1"/>
<organism evidence="1 2">
    <name type="scientific">Hydnomerulius pinastri MD-312</name>
    <dbReference type="NCBI Taxonomy" id="994086"/>
    <lineage>
        <taxon>Eukaryota</taxon>
        <taxon>Fungi</taxon>
        <taxon>Dikarya</taxon>
        <taxon>Basidiomycota</taxon>
        <taxon>Agaricomycotina</taxon>
        <taxon>Agaricomycetes</taxon>
        <taxon>Agaricomycetidae</taxon>
        <taxon>Boletales</taxon>
        <taxon>Boletales incertae sedis</taxon>
        <taxon>Leucogyrophana</taxon>
    </lineage>
</organism>
<evidence type="ECO:0000313" key="1">
    <source>
        <dbReference type="EMBL" id="KIJ61912.1"/>
    </source>
</evidence>
<reference evidence="1 2" key="1">
    <citation type="submission" date="2014-04" db="EMBL/GenBank/DDBJ databases">
        <title>Evolutionary Origins and Diversification of the Mycorrhizal Mutualists.</title>
        <authorList>
            <consortium name="DOE Joint Genome Institute"/>
            <consortium name="Mycorrhizal Genomics Consortium"/>
            <person name="Kohler A."/>
            <person name="Kuo A."/>
            <person name="Nagy L.G."/>
            <person name="Floudas D."/>
            <person name="Copeland A."/>
            <person name="Barry K.W."/>
            <person name="Cichocki N."/>
            <person name="Veneault-Fourrey C."/>
            <person name="LaButti K."/>
            <person name="Lindquist E.A."/>
            <person name="Lipzen A."/>
            <person name="Lundell T."/>
            <person name="Morin E."/>
            <person name="Murat C."/>
            <person name="Riley R."/>
            <person name="Ohm R."/>
            <person name="Sun H."/>
            <person name="Tunlid A."/>
            <person name="Henrissat B."/>
            <person name="Grigoriev I.V."/>
            <person name="Hibbett D.S."/>
            <person name="Martin F."/>
        </authorList>
    </citation>
    <scope>NUCLEOTIDE SEQUENCE [LARGE SCALE GENOMIC DNA]</scope>
    <source>
        <strain evidence="1 2">MD-312</strain>
    </source>
</reference>
<evidence type="ECO:0000313" key="2">
    <source>
        <dbReference type="Proteomes" id="UP000053820"/>
    </source>
</evidence>
<dbReference type="Proteomes" id="UP000053820">
    <property type="component" value="Unassembled WGS sequence"/>
</dbReference>
<sequence length="164" mass="18354">MRTPNPGAPQTNAQTHRKIMMTSFNSASLINRFNGKIVNDSPFLRFVQPGEHGDAKTTLAMCCRLGSRLQECELGEWSPKCKQCDIILLYPAAHPIRSALVVPHISASFSAAANTLPSDAVEEGKRLVCVPEGRTGFWVVSEFGGWCYWWGGLWLYIKAWWVRL</sequence>
<keyword evidence="2" id="KW-1185">Reference proteome</keyword>
<dbReference type="EMBL" id="KN839859">
    <property type="protein sequence ID" value="KIJ61912.1"/>
    <property type="molecule type" value="Genomic_DNA"/>
</dbReference>
<dbReference type="AlphaFoldDB" id="A0A0C9WCU1"/>